<evidence type="ECO:0000313" key="2">
    <source>
        <dbReference type="EMBL" id="PRY28465.1"/>
    </source>
</evidence>
<dbReference type="OrthoDB" id="3687464at2"/>
<dbReference type="EMBL" id="PVZG01000008">
    <property type="protein sequence ID" value="PRY28465.1"/>
    <property type="molecule type" value="Genomic_DNA"/>
</dbReference>
<accession>A0A2T0S4W6</accession>
<evidence type="ECO:0000256" key="1">
    <source>
        <dbReference type="SAM" id="MobiDB-lite"/>
    </source>
</evidence>
<sequence length="165" mass="17114">MTTELVTEAIKKAGIAWISVGDRPAVGLWVMPLDGALVVVSGPGEQAAPGLAEASTAQVRLRGDNGGLIVIVDAVVERLAPGTDAWNEIAPQLAGKRLNASGTAEELVARWAGTGCAVVRLTPAETPPVAAPDLPAVSGAAPPRETPASVPVRRPFRLHRVRKKR</sequence>
<evidence type="ECO:0000313" key="3">
    <source>
        <dbReference type="Proteomes" id="UP000239209"/>
    </source>
</evidence>
<reference evidence="2 3" key="1">
    <citation type="submission" date="2018-03" db="EMBL/GenBank/DDBJ databases">
        <title>Genomic Encyclopedia of Archaeal and Bacterial Type Strains, Phase II (KMG-II): from individual species to whole genera.</title>
        <authorList>
            <person name="Goeker M."/>
        </authorList>
    </citation>
    <scope>NUCLEOTIDE SEQUENCE [LARGE SCALE GENOMIC DNA]</scope>
    <source>
        <strain evidence="2 3">DSM 45348</strain>
    </source>
</reference>
<organism evidence="2 3">
    <name type="scientific">Pseudosporangium ferrugineum</name>
    <dbReference type="NCBI Taxonomy" id="439699"/>
    <lineage>
        <taxon>Bacteria</taxon>
        <taxon>Bacillati</taxon>
        <taxon>Actinomycetota</taxon>
        <taxon>Actinomycetes</taxon>
        <taxon>Micromonosporales</taxon>
        <taxon>Micromonosporaceae</taxon>
        <taxon>Pseudosporangium</taxon>
    </lineage>
</organism>
<dbReference type="Proteomes" id="UP000239209">
    <property type="component" value="Unassembled WGS sequence"/>
</dbReference>
<dbReference type="AlphaFoldDB" id="A0A2T0S4W6"/>
<comment type="caution">
    <text evidence="2">The sequence shown here is derived from an EMBL/GenBank/DDBJ whole genome shotgun (WGS) entry which is preliminary data.</text>
</comment>
<gene>
    <name evidence="2" type="ORF">CLV70_108259</name>
</gene>
<proteinExistence type="predicted"/>
<keyword evidence="3" id="KW-1185">Reference proteome</keyword>
<name>A0A2T0S4W6_9ACTN</name>
<evidence type="ECO:0008006" key="4">
    <source>
        <dbReference type="Google" id="ProtNLM"/>
    </source>
</evidence>
<protein>
    <recommendedName>
        <fullName evidence="4">Pyridoxamine 5'-phosphate oxidase</fullName>
    </recommendedName>
</protein>
<feature type="region of interest" description="Disordered" evidence="1">
    <location>
        <begin position="126"/>
        <end position="153"/>
    </location>
</feature>
<dbReference type="RefSeq" id="WP_106127888.1">
    <property type="nucleotide sequence ID" value="NZ_PVZG01000008.1"/>
</dbReference>